<accession>A0A9C7UMN8</accession>
<feature type="compositionally biased region" description="Polar residues" evidence="1">
    <location>
        <begin position="31"/>
        <end position="41"/>
    </location>
</feature>
<evidence type="ECO:0000313" key="2">
    <source>
        <dbReference type="EMBL" id="GJQ08813.1"/>
    </source>
</evidence>
<feature type="region of interest" description="Disordered" evidence="1">
    <location>
        <begin position="31"/>
        <end position="285"/>
    </location>
</feature>
<dbReference type="Proteomes" id="UP001061958">
    <property type="component" value="Unassembled WGS sequence"/>
</dbReference>
<sequence>MNEEALGRCIERLGTVFKELGEVFLGFSESISQQHSSQTPHEQPPAANVQSRSTETPQKTTPTIQKAATSAQSVQKQQANTSFVAKEQVVTSPQQERAIASPTKFVQQTTPVMQRKESSSQEAAVTNKATEQGPSSASDPTATPVKDMQHTDHENIESTKKSDKKKKKKDKHLDSHRKHSESKEKHKKDSKKKKHKHSSEKKKRKHDSEERVMESEASDDNDSDASLPSHQLAAVSSSQKNIDSIQQLQQGQGQSSSKHVASLEQNGQEAVQKNKRPRQNWNKEDDKLFLESISKAIEANPQLTEREVIVQLEHDFAGKRKREQLRKHYQSFQKSGKLPPGAPTRSDE</sequence>
<dbReference type="EMBL" id="BQMJ01000004">
    <property type="protein sequence ID" value="GJQ08813.1"/>
    <property type="molecule type" value="Genomic_DNA"/>
</dbReference>
<evidence type="ECO:0000256" key="1">
    <source>
        <dbReference type="SAM" id="MobiDB-lite"/>
    </source>
</evidence>
<protein>
    <submittedName>
        <fullName evidence="2">Uncharacterized protein</fullName>
    </submittedName>
</protein>
<name>A0A9C7UMN8_9RHOD</name>
<feature type="region of interest" description="Disordered" evidence="1">
    <location>
        <begin position="328"/>
        <end position="348"/>
    </location>
</feature>
<dbReference type="AlphaFoldDB" id="A0A9C7UMN8"/>
<evidence type="ECO:0000313" key="3">
    <source>
        <dbReference type="Proteomes" id="UP001061958"/>
    </source>
</evidence>
<gene>
    <name evidence="2" type="ORF">GpartN1_g604.t1</name>
</gene>
<feature type="compositionally biased region" description="Low complexity" evidence="1">
    <location>
        <begin position="244"/>
        <end position="257"/>
    </location>
</feature>
<reference evidence="2" key="1">
    <citation type="journal article" date="2022" name="Proc. Natl. Acad. Sci. U.S.A.">
        <title>Life cycle and functional genomics of the unicellular red alga Galdieria for elucidating algal and plant evolution and industrial use.</title>
        <authorList>
            <person name="Hirooka S."/>
            <person name="Itabashi T."/>
            <person name="Ichinose T.M."/>
            <person name="Onuma R."/>
            <person name="Fujiwara T."/>
            <person name="Yamashita S."/>
            <person name="Jong L.W."/>
            <person name="Tomita R."/>
            <person name="Iwane A.H."/>
            <person name="Miyagishima S.Y."/>
        </authorList>
    </citation>
    <scope>NUCLEOTIDE SEQUENCE</scope>
    <source>
        <strain evidence="2">NBRC 102759</strain>
    </source>
</reference>
<feature type="compositionally biased region" description="Polar residues" evidence="1">
    <location>
        <begin position="234"/>
        <end position="243"/>
    </location>
</feature>
<proteinExistence type="predicted"/>
<feature type="compositionally biased region" description="Polar residues" evidence="1">
    <location>
        <begin position="120"/>
        <end position="141"/>
    </location>
</feature>
<keyword evidence="3" id="KW-1185">Reference proteome</keyword>
<feature type="compositionally biased region" description="Basic and acidic residues" evidence="1">
    <location>
        <begin position="147"/>
        <end position="161"/>
    </location>
</feature>
<feature type="compositionally biased region" description="Polar residues" evidence="1">
    <location>
        <begin position="48"/>
        <end position="95"/>
    </location>
</feature>
<dbReference type="OrthoDB" id="10479637at2759"/>
<feature type="compositionally biased region" description="Basic residues" evidence="1">
    <location>
        <begin position="162"/>
        <end position="205"/>
    </location>
</feature>
<comment type="caution">
    <text evidence="2">The sequence shown here is derived from an EMBL/GenBank/DDBJ whole genome shotgun (WGS) entry which is preliminary data.</text>
</comment>
<reference evidence="2" key="2">
    <citation type="submission" date="2022-01" db="EMBL/GenBank/DDBJ databases">
        <authorList>
            <person name="Hirooka S."/>
            <person name="Miyagishima S.Y."/>
        </authorList>
    </citation>
    <scope>NUCLEOTIDE SEQUENCE</scope>
    <source>
        <strain evidence="2">NBRC 102759</strain>
    </source>
</reference>
<organism evidence="2 3">
    <name type="scientific">Galdieria partita</name>
    <dbReference type="NCBI Taxonomy" id="83374"/>
    <lineage>
        <taxon>Eukaryota</taxon>
        <taxon>Rhodophyta</taxon>
        <taxon>Bangiophyceae</taxon>
        <taxon>Galdieriales</taxon>
        <taxon>Galdieriaceae</taxon>
        <taxon>Galdieria</taxon>
    </lineage>
</organism>